<proteinExistence type="predicted"/>
<evidence type="ECO:0000313" key="1">
    <source>
        <dbReference type="EMBL" id="JAH75490.1"/>
    </source>
</evidence>
<accession>A0A0E9VDF7</accession>
<organism evidence="1">
    <name type="scientific">Anguilla anguilla</name>
    <name type="common">European freshwater eel</name>
    <name type="synonym">Muraena anguilla</name>
    <dbReference type="NCBI Taxonomy" id="7936"/>
    <lineage>
        <taxon>Eukaryota</taxon>
        <taxon>Metazoa</taxon>
        <taxon>Chordata</taxon>
        <taxon>Craniata</taxon>
        <taxon>Vertebrata</taxon>
        <taxon>Euteleostomi</taxon>
        <taxon>Actinopterygii</taxon>
        <taxon>Neopterygii</taxon>
        <taxon>Teleostei</taxon>
        <taxon>Anguilliformes</taxon>
        <taxon>Anguillidae</taxon>
        <taxon>Anguilla</taxon>
    </lineage>
</organism>
<reference evidence="1" key="1">
    <citation type="submission" date="2014-11" db="EMBL/GenBank/DDBJ databases">
        <authorList>
            <person name="Amaro Gonzalez C."/>
        </authorList>
    </citation>
    <scope>NUCLEOTIDE SEQUENCE</scope>
</reference>
<name>A0A0E9VDF7_ANGAN</name>
<sequence>MMKMKKYYICSLLLRTREELRCTGPVIDAVLH</sequence>
<dbReference type="EMBL" id="GBXM01033087">
    <property type="protein sequence ID" value="JAH75490.1"/>
    <property type="molecule type" value="Transcribed_RNA"/>
</dbReference>
<protein>
    <submittedName>
        <fullName evidence="1">Uncharacterized protein</fullName>
    </submittedName>
</protein>
<reference evidence="1" key="2">
    <citation type="journal article" date="2015" name="Fish Shellfish Immunol.">
        <title>Early steps in the European eel (Anguilla anguilla)-Vibrio vulnificus interaction in the gills: Role of the RtxA13 toxin.</title>
        <authorList>
            <person name="Callol A."/>
            <person name="Pajuelo D."/>
            <person name="Ebbesson L."/>
            <person name="Teles M."/>
            <person name="MacKenzie S."/>
            <person name="Amaro C."/>
        </authorList>
    </citation>
    <scope>NUCLEOTIDE SEQUENCE</scope>
</reference>
<dbReference type="AlphaFoldDB" id="A0A0E9VDF7"/>